<evidence type="ECO:0000313" key="12">
    <source>
        <dbReference type="Proteomes" id="UP000485058"/>
    </source>
</evidence>
<keyword evidence="4 9" id="KW-0547">Nucleotide-binding</keyword>
<evidence type="ECO:0000256" key="3">
    <source>
        <dbReference type="ARBA" id="ARBA00022679"/>
    </source>
</evidence>
<feature type="binding site" evidence="9">
    <location>
        <position position="34"/>
    </location>
    <ligand>
        <name>ATP</name>
        <dbReference type="ChEBI" id="CHEBI:30616"/>
    </ligand>
</feature>
<dbReference type="InterPro" id="IPR017441">
    <property type="entry name" value="Protein_kinase_ATP_BS"/>
</dbReference>
<dbReference type="EMBL" id="BLLF01001913">
    <property type="protein sequence ID" value="GFH21828.1"/>
    <property type="molecule type" value="Genomic_DNA"/>
</dbReference>
<dbReference type="PROSITE" id="PS50011">
    <property type="entry name" value="PROTEIN_KINASE_DOM"/>
    <property type="match status" value="1"/>
</dbReference>
<name>A0A699ZU58_HAELA</name>
<keyword evidence="5 11" id="KW-0418">Kinase</keyword>
<organism evidence="11 12">
    <name type="scientific">Haematococcus lacustris</name>
    <name type="common">Green alga</name>
    <name type="synonym">Haematococcus pluvialis</name>
    <dbReference type="NCBI Taxonomy" id="44745"/>
    <lineage>
        <taxon>Eukaryota</taxon>
        <taxon>Viridiplantae</taxon>
        <taxon>Chlorophyta</taxon>
        <taxon>core chlorophytes</taxon>
        <taxon>Chlorophyceae</taxon>
        <taxon>CS clade</taxon>
        <taxon>Chlamydomonadales</taxon>
        <taxon>Haematococcaceae</taxon>
        <taxon>Haematococcus</taxon>
    </lineage>
</organism>
<gene>
    <name evidence="11" type="ORF">HaLaN_19199</name>
</gene>
<evidence type="ECO:0000256" key="6">
    <source>
        <dbReference type="ARBA" id="ARBA00022840"/>
    </source>
</evidence>
<dbReference type="InterPro" id="IPR000719">
    <property type="entry name" value="Prot_kinase_dom"/>
</dbReference>
<reference evidence="11 12" key="1">
    <citation type="submission" date="2020-02" db="EMBL/GenBank/DDBJ databases">
        <title>Draft genome sequence of Haematococcus lacustris strain NIES-144.</title>
        <authorList>
            <person name="Morimoto D."/>
            <person name="Nakagawa S."/>
            <person name="Yoshida T."/>
            <person name="Sawayama S."/>
        </authorList>
    </citation>
    <scope>NUCLEOTIDE SEQUENCE [LARGE SCALE GENOMIC DNA]</scope>
    <source>
        <strain evidence="11 12">NIES-144</strain>
    </source>
</reference>
<evidence type="ECO:0000256" key="2">
    <source>
        <dbReference type="ARBA" id="ARBA00022527"/>
    </source>
</evidence>
<dbReference type="InterPro" id="IPR051131">
    <property type="entry name" value="NEK_Ser/Thr_kinase_NIMA"/>
</dbReference>
<dbReference type="AlphaFoldDB" id="A0A699ZU58"/>
<comment type="catalytic activity">
    <reaction evidence="8">
        <text>L-seryl-[protein] + ATP = O-phospho-L-seryl-[protein] + ADP + H(+)</text>
        <dbReference type="Rhea" id="RHEA:17989"/>
        <dbReference type="Rhea" id="RHEA-COMP:9863"/>
        <dbReference type="Rhea" id="RHEA-COMP:11604"/>
        <dbReference type="ChEBI" id="CHEBI:15378"/>
        <dbReference type="ChEBI" id="CHEBI:29999"/>
        <dbReference type="ChEBI" id="CHEBI:30616"/>
        <dbReference type="ChEBI" id="CHEBI:83421"/>
        <dbReference type="ChEBI" id="CHEBI:456216"/>
        <dbReference type="EC" id="2.7.11.1"/>
    </reaction>
</comment>
<dbReference type="EC" id="2.7.11.1" evidence="1"/>
<dbReference type="PROSITE" id="PS00107">
    <property type="entry name" value="PROTEIN_KINASE_ATP"/>
    <property type="match status" value="1"/>
</dbReference>
<dbReference type="InterPro" id="IPR011009">
    <property type="entry name" value="Kinase-like_dom_sf"/>
</dbReference>
<comment type="caution">
    <text evidence="11">The sequence shown here is derived from an EMBL/GenBank/DDBJ whole genome shotgun (WGS) entry which is preliminary data.</text>
</comment>
<keyword evidence="3" id="KW-0808">Transferase</keyword>
<keyword evidence="2" id="KW-0723">Serine/threonine-protein kinase</keyword>
<protein>
    <recommendedName>
        <fullName evidence="1">non-specific serine/threonine protein kinase</fullName>
        <ecNumber evidence="1">2.7.11.1</ecNumber>
    </recommendedName>
</protein>
<dbReference type="GO" id="GO:0004674">
    <property type="term" value="F:protein serine/threonine kinase activity"/>
    <property type="evidence" value="ECO:0007669"/>
    <property type="project" value="UniProtKB-KW"/>
</dbReference>
<evidence type="ECO:0000256" key="5">
    <source>
        <dbReference type="ARBA" id="ARBA00022777"/>
    </source>
</evidence>
<sequence length="69" mass="7708">MESYTVVKRLGVGTYGSAYLITTKHDPGLQLVLKKVKIDEDNEKETQQAMLEVAVLAQLNHPLVLRKGQ</sequence>
<dbReference type="Proteomes" id="UP000485058">
    <property type="component" value="Unassembled WGS sequence"/>
</dbReference>
<feature type="domain" description="Protein kinase" evidence="10">
    <location>
        <begin position="4"/>
        <end position="69"/>
    </location>
</feature>
<keyword evidence="6 9" id="KW-0067">ATP-binding</keyword>
<evidence type="ECO:0000313" key="11">
    <source>
        <dbReference type="EMBL" id="GFH21828.1"/>
    </source>
</evidence>
<keyword evidence="12" id="KW-1185">Reference proteome</keyword>
<dbReference type="SUPFAM" id="SSF56112">
    <property type="entry name" value="Protein kinase-like (PK-like)"/>
    <property type="match status" value="1"/>
</dbReference>
<evidence type="ECO:0000256" key="8">
    <source>
        <dbReference type="ARBA" id="ARBA00048679"/>
    </source>
</evidence>
<evidence type="ECO:0000256" key="1">
    <source>
        <dbReference type="ARBA" id="ARBA00012513"/>
    </source>
</evidence>
<evidence type="ECO:0000256" key="9">
    <source>
        <dbReference type="PROSITE-ProRule" id="PRU10141"/>
    </source>
</evidence>
<dbReference type="GO" id="GO:0005524">
    <property type="term" value="F:ATP binding"/>
    <property type="evidence" value="ECO:0007669"/>
    <property type="project" value="UniProtKB-UniRule"/>
</dbReference>
<evidence type="ECO:0000256" key="4">
    <source>
        <dbReference type="ARBA" id="ARBA00022741"/>
    </source>
</evidence>
<accession>A0A699ZU58</accession>
<dbReference type="PANTHER" id="PTHR44899:SF3">
    <property type="entry name" value="SERINE_THREONINE-PROTEIN KINASE NEK1"/>
    <property type="match status" value="1"/>
</dbReference>
<dbReference type="PANTHER" id="PTHR44899">
    <property type="entry name" value="CAMK FAMILY PROTEIN KINASE"/>
    <property type="match status" value="1"/>
</dbReference>
<proteinExistence type="predicted"/>
<comment type="catalytic activity">
    <reaction evidence="7">
        <text>L-threonyl-[protein] + ATP = O-phospho-L-threonyl-[protein] + ADP + H(+)</text>
        <dbReference type="Rhea" id="RHEA:46608"/>
        <dbReference type="Rhea" id="RHEA-COMP:11060"/>
        <dbReference type="Rhea" id="RHEA-COMP:11605"/>
        <dbReference type="ChEBI" id="CHEBI:15378"/>
        <dbReference type="ChEBI" id="CHEBI:30013"/>
        <dbReference type="ChEBI" id="CHEBI:30616"/>
        <dbReference type="ChEBI" id="CHEBI:61977"/>
        <dbReference type="ChEBI" id="CHEBI:456216"/>
        <dbReference type="EC" id="2.7.11.1"/>
    </reaction>
</comment>
<evidence type="ECO:0000259" key="10">
    <source>
        <dbReference type="PROSITE" id="PS50011"/>
    </source>
</evidence>
<dbReference type="Pfam" id="PF00069">
    <property type="entry name" value="Pkinase"/>
    <property type="match status" value="1"/>
</dbReference>
<dbReference type="Gene3D" id="3.30.200.20">
    <property type="entry name" value="Phosphorylase Kinase, domain 1"/>
    <property type="match status" value="1"/>
</dbReference>
<evidence type="ECO:0000256" key="7">
    <source>
        <dbReference type="ARBA" id="ARBA00047899"/>
    </source>
</evidence>